<dbReference type="RefSeq" id="WP_081156120.1">
    <property type="nucleotide sequence ID" value="NZ_LVYD01000124.1"/>
</dbReference>
<feature type="domain" description="HipA N-terminal subdomain 1" evidence="1">
    <location>
        <begin position="5"/>
        <end position="102"/>
    </location>
</feature>
<dbReference type="InterPro" id="IPR017508">
    <property type="entry name" value="HipA_N1"/>
</dbReference>
<evidence type="ECO:0000313" key="2">
    <source>
        <dbReference type="EMBL" id="OQP57156.1"/>
    </source>
</evidence>
<gene>
    <name evidence="2" type="ORF">A3860_11370</name>
</gene>
<reference evidence="2 3" key="1">
    <citation type="submission" date="2016-03" db="EMBL/GenBank/DDBJ databases">
        <title>Niastella vici sp. nov., isolated from farmland soil.</title>
        <authorList>
            <person name="Chen L."/>
            <person name="Wang D."/>
            <person name="Yang S."/>
            <person name="Wang G."/>
        </authorList>
    </citation>
    <scope>NUCLEOTIDE SEQUENCE [LARGE SCALE GENOMIC DNA]</scope>
    <source>
        <strain evidence="2 3">DJ57</strain>
    </source>
</reference>
<comment type="caution">
    <text evidence="2">The sequence shown here is derived from an EMBL/GenBank/DDBJ whole genome shotgun (WGS) entry which is preliminary data.</text>
</comment>
<protein>
    <recommendedName>
        <fullName evidence="1">HipA N-terminal subdomain 1 domain-containing protein</fullName>
    </recommendedName>
</protein>
<dbReference type="STRING" id="1703345.A3860_11370"/>
<evidence type="ECO:0000313" key="3">
    <source>
        <dbReference type="Proteomes" id="UP000192796"/>
    </source>
</evidence>
<dbReference type="OrthoDB" id="196808at2"/>
<dbReference type="Proteomes" id="UP000192796">
    <property type="component" value="Unassembled WGS sequence"/>
</dbReference>
<sequence>MRAAQVRYNGKLAGILSKSKGTYHFVYDKNYLATPGSKAISLTLPKQEAPYECDVLFPVFVNMLSEGSNKAIQNRLLKIDEKDYFSLLLATAMSETIGALTIHELREPA</sequence>
<dbReference type="NCBIfam" id="TIGR03071">
    <property type="entry name" value="couple_hipA"/>
    <property type="match status" value="1"/>
</dbReference>
<dbReference type="AlphaFoldDB" id="A0A1V9FG24"/>
<organism evidence="2 3">
    <name type="scientific">Niastella vici</name>
    <dbReference type="NCBI Taxonomy" id="1703345"/>
    <lineage>
        <taxon>Bacteria</taxon>
        <taxon>Pseudomonadati</taxon>
        <taxon>Bacteroidota</taxon>
        <taxon>Chitinophagia</taxon>
        <taxon>Chitinophagales</taxon>
        <taxon>Chitinophagaceae</taxon>
        <taxon>Niastella</taxon>
    </lineage>
</organism>
<keyword evidence="3" id="KW-1185">Reference proteome</keyword>
<accession>A0A1V9FG24</accession>
<dbReference type="EMBL" id="LVYD01000124">
    <property type="protein sequence ID" value="OQP57156.1"/>
    <property type="molecule type" value="Genomic_DNA"/>
</dbReference>
<evidence type="ECO:0000259" key="1">
    <source>
        <dbReference type="Pfam" id="PF13657"/>
    </source>
</evidence>
<dbReference type="Pfam" id="PF13657">
    <property type="entry name" value="Couple_hipA"/>
    <property type="match status" value="1"/>
</dbReference>
<proteinExistence type="predicted"/>
<name>A0A1V9FG24_9BACT</name>